<evidence type="ECO:0000313" key="3">
    <source>
        <dbReference type="EMBL" id="TWO69471.1"/>
    </source>
</evidence>
<keyword evidence="1" id="KW-0175">Coiled coil</keyword>
<reference evidence="3 4" key="1">
    <citation type="submission" date="2019-07" db="EMBL/GenBank/DDBJ databases">
        <title>Caenimonas sedimenti sp. nov., isolated from activated sludge.</title>
        <authorList>
            <person name="Xu J."/>
        </authorList>
    </citation>
    <scope>NUCLEOTIDE SEQUENCE [LARGE SCALE GENOMIC DNA]</scope>
    <source>
        <strain evidence="3 4">HX-9-20</strain>
    </source>
</reference>
<dbReference type="EMBL" id="VOBQ01000015">
    <property type="protein sequence ID" value="TWO69471.1"/>
    <property type="molecule type" value="Genomic_DNA"/>
</dbReference>
<evidence type="ECO:0000256" key="2">
    <source>
        <dbReference type="SAM" id="MobiDB-lite"/>
    </source>
</evidence>
<dbReference type="Proteomes" id="UP000318199">
    <property type="component" value="Unassembled WGS sequence"/>
</dbReference>
<proteinExistence type="predicted"/>
<name>A0A562ZM43_9BURK</name>
<gene>
    <name evidence="3" type="ORF">FN976_19490</name>
</gene>
<dbReference type="AlphaFoldDB" id="A0A562ZM43"/>
<dbReference type="RefSeq" id="WP_145894729.1">
    <property type="nucleotide sequence ID" value="NZ_VOBQ01000015.1"/>
</dbReference>
<comment type="caution">
    <text evidence="3">The sequence shown here is derived from an EMBL/GenBank/DDBJ whole genome shotgun (WGS) entry which is preliminary data.</text>
</comment>
<accession>A0A562ZM43</accession>
<evidence type="ECO:0000256" key="1">
    <source>
        <dbReference type="SAM" id="Coils"/>
    </source>
</evidence>
<organism evidence="3 4">
    <name type="scientific">Caenimonas sedimenti</name>
    <dbReference type="NCBI Taxonomy" id="2596921"/>
    <lineage>
        <taxon>Bacteria</taxon>
        <taxon>Pseudomonadati</taxon>
        <taxon>Pseudomonadota</taxon>
        <taxon>Betaproteobacteria</taxon>
        <taxon>Burkholderiales</taxon>
        <taxon>Comamonadaceae</taxon>
        <taxon>Caenimonas</taxon>
    </lineage>
</organism>
<dbReference type="OrthoDB" id="8905137at2"/>
<feature type="coiled-coil region" evidence="1">
    <location>
        <begin position="3"/>
        <end position="30"/>
    </location>
</feature>
<protein>
    <submittedName>
        <fullName evidence="3">Uncharacterized protein</fullName>
    </submittedName>
</protein>
<evidence type="ECO:0000313" key="4">
    <source>
        <dbReference type="Proteomes" id="UP000318199"/>
    </source>
</evidence>
<sequence length="111" mass="12170">MDAQNIKQRINDIEQTVDEAKNAMQSAGNVPDSLRQSIEQLHNQARQAKKDGTGNEDALRQTVMQLEEAADRAKEACRGAGNVDPKLQQAVQKAHGELSKLKHQLEADSPA</sequence>
<keyword evidence="4" id="KW-1185">Reference proteome</keyword>
<feature type="compositionally biased region" description="Basic and acidic residues" evidence="2">
    <location>
        <begin position="94"/>
        <end position="111"/>
    </location>
</feature>
<dbReference type="SUPFAM" id="SSF47857">
    <property type="entry name" value="Apolipophorin-III"/>
    <property type="match status" value="1"/>
</dbReference>
<dbReference type="Gene3D" id="1.10.287.950">
    <property type="entry name" value="Methyl-accepting chemotaxis protein"/>
    <property type="match status" value="1"/>
</dbReference>
<feature type="region of interest" description="Disordered" evidence="2">
    <location>
        <begin position="92"/>
        <end position="111"/>
    </location>
</feature>